<proteinExistence type="predicted"/>
<comment type="caution">
    <text evidence="2">The sequence shown here is derived from an EMBL/GenBank/DDBJ whole genome shotgun (WGS) entry which is preliminary data.</text>
</comment>
<organism evidence="2">
    <name type="scientific">Salvia splendens</name>
    <name type="common">Scarlet sage</name>
    <dbReference type="NCBI Taxonomy" id="180675"/>
    <lineage>
        <taxon>Eukaryota</taxon>
        <taxon>Viridiplantae</taxon>
        <taxon>Streptophyta</taxon>
        <taxon>Embryophyta</taxon>
        <taxon>Tracheophyta</taxon>
        <taxon>Spermatophyta</taxon>
        <taxon>Magnoliopsida</taxon>
        <taxon>eudicotyledons</taxon>
        <taxon>Gunneridae</taxon>
        <taxon>Pentapetalae</taxon>
        <taxon>asterids</taxon>
        <taxon>lamiids</taxon>
        <taxon>Lamiales</taxon>
        <taxon>Lamiaceae</taxon>
        <taxon>Nepetoideae</taxon>
        <taxon>Mentheae</taxon>
        <taxon>Salviinae</taxon>
        <taxon>Salvia</taxon>
        <taxon>Salvia subgen. Calosphace</taxon>
        <taxon>core Calosphace</taxon>
    </lineage>
</organism>
<dbReference type="PANTHER" id="PTHR13491:SF0">
    <property type="entry name" value="ZINC FINGER CCHC DOMAIN-CONTAINING PROTEIN 10"/>
    <property type="match status" value="1"/>
</dbReference>
<dbReference type="GO" id="GO:0003676">
    <property type="term" value="F:nucleic acid binding"/>
    <property type="evidence" value="ECO:0007669"/>
    <property type="project" value="InterPro"/>
</dbReference>
<name>A0A8X9A8T1_SALSN</name>
<sequence length="110" mass="12784">MATTRKKMMEQRRESRQLLYQLRRGEPCPGGAGCHCGRTNTEKQVRLGERKDLKSSTSSVASASQCQKCYQMGHWTYECKNERVYISRPSQTQQLKNPKHKSDKESDNDW</sequence>
<dbReference type="GO" id="GO:0008270">
    <property type="term" value="F:zinc ion binding"/>
    <property type="evidence" value="ECO:0007669"/>
    <property type="project" value="InterPro"/>
</dbReference>
<dbReference type="PANTHER" id="PTHR13491">
    <property type="entry name" value="ZCCHC10 PROTEIN"/>
    <property type="match status" value="1"/>
</dbReference>
<evidence type="ECO:0000313" key="3">
    <source>
        <dbReference type="Proteomes" id="UP000298416"/>
    </source>
</evidence>
<dbReference type="InterPro" id="IPR039715">
    <property type="entry name" value="ZCCHC10"/>
</dbReference>
<dbReference type="SUPFAM" id="SSF57756">
    <property type="entry name" value="Retrovirus zinc finger-like domains"/>
    <property type="match status" value="1"/>
</dbReference>
<accession>A0A8X9A8T1</accession>
<protein>
    <recommendedName>
        <fullName evidence="4">Zinc finger CCHC domain-containing protein 10</fullName>
    </recommendedName>
</protein>
<dbReference type="Proteomes" id="UP000298416">
    <property type="component" value="Unassembled WGS sequence"/>
</dbReference>
<dbReference type="EMBL" id="PNBA02000002">
    <property type="protein sequence ID" value="KAG6433952.1"/>
    <property type="molecule type" value="Genomic_DNA"/>
</dbReference>
<evidence type="ECO:0000256" key="1">
    <source>
        <dbReference type="SAM" id="MobiDB-lite"/>
    </source>
</evidence>
<gene>
    <name evidence="2" type="ORF">SASPL_105571</name>
</gene>
<feature type="region of interest" description="Disordered" evidence="1">
    <location>
        <begin position="88"/>
        <end position="110"/>
    </location>
</feature>
<feature type="compositionally biased region" description="Basic and acidic residues" evidence="1">
    <location>
        <begin position="100"/>
        <end position="110"/>
    </location>
</feature>
<reference evidence="2" key="2">
    <citation type="submission" date="2020-08" db="EMBL/GenBank/DDBJ databases">
        <title>Plant Genome Project.</title>
        <authorList>
            <person name="Zhang R.-G."/>
        </authorList>
    </citation>
    <scope>NUCLEOTIDE SEQUENCE</scope>
    <source>
        <strain evidence="2">Huo1</strain>
        <tissue evidence="2">Leaf</tissue>
    </source>
</reference>
<evidence type="ECO:0000313" key="2">
    <source>
        <dbReference type="EMBL" id="KAG6433952.1"/>
    </source>
</evidence>
<keyword evidence="3" id="KW-1185">Reference proteome</keyword>
<reference evidence="2" key="1">
    <citation type="submission" date="2018-01" db="EMBL/GenBank/DDBJ databases">
        <authorList>
            <person name="Mao J.F."/>
        </authorList>
    </citation>
    <scope>NUCLEOTIDE SEQUENCE</scope>
    <source>
        <strain evidence="2">Huo1</strain>
        <tissue evidence="2">Leaf</tissue>
    </source>
</reference>
<dbReference type="InterPro" id="IPR036875">
    <property type="entry name" value="Znf_CCHC_sf"/>
</dbReference>
<evidence type="ECO:0008006" key="4">
    <source>
        <dbReference type="Google" id="ProtNLM"/>
    </source>
</evidence>
<dbReference type="AlphaFoldDB" id="A0A8X9A8T1"/>
<dbReference type="Pfam" id="PF13917">
    <property type="entry name" value="zf-CCHC_3"/>
    <property type="match status" value="1"/>
</dbReference>